<sequence>MTCVEESKAAILSPIISYIDKRAKFGSSFENDRPGRAARKKGSKHSIQRMKFLESYCEKVLKCDQSVTRTPEVTQFFMPKDHHDLQPDFIQEQVSFSHQSFKLQESFK</sequence>
<evidence type="ECO:0000313" key="1">
    <source>
        <dbReference type="EMBL" id="KAI4807470.1"/>
    </source>
</evidence>
<reference evidence="1" key="1">
    <citation type="submission" date="2022-05" db="EMBL/GenBank/DDBJ databases">
        <title>Chromosome-level genome of Chaenocephalus aceratus.</title>
        <authorList>
            <person name="Park H."/>
        </authorList>
    </citation>
    <scope>NUCLEOTIDE SEQUENCE</scope>
    <source>
        <strain evidence="1">KU_202001</strain>
    </source>
</reference>
<comment type="caution">
    <text evidence="1">The sequence shown here is derived from an EMBL/GenBank/DDBJ whole genome shotgun (WGS) entry which is preliminary data.</text>
</comment>
<dbReference type="EMBL" id="CM043803">
    <property type="protein sequence ID" value="KAI4807470.1"/>
    <property type="molecule type" value="Genomic_DNA"/>
</dbReference>
<proteinExistence type="predicted"/>
<evidence type="ECO:0000313" key="2">
    <source>
        <dbReference type="Proteomes" id="UP001057452"/>
    </source>
</evidence>
<protein>
    <submittedName>
        <fullName evidence="1">Uncharacterized protein</fullName>
    </submittedName>
</protein>
<name>A0ACB9W3W6_CHAAC</name>
<gene>
    <name evidence="1" type="ORF">KUCAC02_027276</name>
</gene>
<accession>A0ACB9W3W6</accession>
<dbReference type="Proteomes" id="UP001057452">
    <property type="component" value="Chromosome 19"/>
</dbReference>
<keyword evidence="2" id="KW-1185">Reference proteome</keyword>
<organism evidence="1 2">
    <name type="scientific">Chaenocephalus aceratus</name>
    <name type="common">Blackfin icefish</name>
    <name type="synonym">Chaenichthys aceratus</name>
    <dbReference type="NCBI Taxonomy" id="36190"/>
    <lineage>
        <taxon>Eukaryota</taxon>
        <taxon>Metazoa</taxon>
        <taxon>Chordata</taxon>
        <taxon>Craniata</taxon>
        <taxon>Vertebrata</taxon>
        <taxon>Euteleostomi</taxon>
        <taxon>Actinopterygii</taxon>
        <taxon>Neopterygii</taxon>
        <taxon>Teleostei</taxon>
        <taxon>Neoteleostei</taxon>
        <taxon>Acanthomorphata</taxon>
        <taxon>Eupercaria</taxon>
        <taxon>Perciformes</taxon>
        <taxon>Notothenioidei</taxon>
        <taxon>Channichthyidae</taxon>
        <taxon>Chaenocephalus</taxon>
    </lineage>
</organism>